<feature type="region of interest" description="Disordered" evidence="2">
    <location>
        <begin position="683"/>
        <end position="721"/>
    </location>
</feature>
<feature type="compositionally biased region" description="Polar residues" evidence="2">
    <location>
        <begin position="393"/>
        <end position="440"/>
    </location>
</feature>
<feature type="coiled-coil region" evidence="1">
    <location>
        <begin position="523"/>
        <end position="665"/>
    </location>
</feature>
<reference evidence="3 4" key="1">
    <citation type="submission" date="2024-04" db="EMBL/GenBank/DDBJ databases">
        <title>Tritrichomonas musculus Genome.</title>
        <authorList>
            <person name="Alves-Ferreira E."/>
            <person name="Grigg M."/>
            <person name="Lorenzi H."/>
            <person name="Galac M."/>
        </authorList>
    </citation>
    <scope>NUCLEOTIDE SEQUENCE [LARGE SCALE GENOMIC DNA]</scope>
    <source>
        <strain evidence="3 4">EAF2021</strain>
    </source>
</reference>
<dbReference type="Proteomes" id="UP001470230">
    <property type="component" value="Unassembled WGS sequence"/>
</dbReference>
<keyword evidence="1" id="KW-0175">Coiled coil</keyword>
<protein>
    <submittedName>
        <fullName evidence="3">Uncharacterized protein</fullName>
    </submittedName>
</protein>
<gene>
    <name evidence="3" type="ORF">M9Y10_021730</name>
</gene>
<evidence type="ECO:0000256" key="2">
    <source>
        <dbReference type="SAM" id="MobiDB-lite"/>
    </source>
</evidence>
<dbReference type="EMBL" id="JAPFFF010000003">
    <property type="protein sequence ID" value="KAK8893313.1"/>
    <property type="molecule type" value="Genomic_DNA"/>
</dbReference>
<keyword evidence="4" id="KW-1185">Reference proteome</keyword>
<accession>A0ABR2KR57</accession>
<dbReference type="PANTHER" id="PTHR23159">
    <property type="entry name" value="CENTROSOMAL PROTEIN 2"/>
    <property type="match status" value="1"/>
</dbReference>
<comment type="caution">
    <text evidence="3">The sequence shown here is derived from an EMBL/GenBank/DDBJ whole genome shotgun (WGS) entry which is preliminary data.</text>
</comment>
<organism evidence="3 4">
    <name type="scientific">Tritrichomonas musculus</name>
    <dbReference type="NCBI Taxonomy" id="1915356"/>
    <lineage>
        <taxon>Eukaryota</taxon>
        <taxon>Metamonada</taxon>
        <taxon>Parabasalia</taxon>
        <taxon>Tritrichomonadida</taxon>
        <taxon>Tritrichomonadidae</taxon>
        <taxon>Tritrichomonas</taxon>
    </lineage>
</organism>
<feature type="region of interest" description="Disordered" evidence="2">
    <location>
        <begin position="393"/>
        <end position="470"/>
    </location>
</feature>
<sequence>MNEESNNTINRIEKLCQKYEETAKTLSKPVAFITKPFENQLNSEVSIVFKQASKILRRTIDISSDDSNFSTPEIASLNGQLKDLNEQLDNRSNAFYESLKSAKKVITSKINNLESEYQNKTDMIISDNENQKSEIEKEIQNIQDSFNSKLKEELSPHLKEQSEIQSKLMKLKSDYEKTNQNLITSVRSAKEKIKDFERQKEDYQDETTVEKMQEDLNNMEINYQDQIKQKKEEQKMLNEDLNSIQSYYNSEETRLQDLLTQIETSSNENIKKSLDAQNANHQQMKAKLENEYKRKEFELKRLIDKEEQTNSVSVEKLQSEIDEQKKLYKDAHDRYKNALHELESKINTQLAERELEKQNIEKIQAKTLKQMANRHREQLAAIKKENELARSSLEQKLQNAQRSPQPPKKSNASNLSNVKPDNISSKPVYQPSLPSTTLPGNKTAPRRRYAQKANSITQKPPQPISRPFITETGSVNSEYDTEISDLMNKFNFASKMETETFQRAVDSVQKKSIYSTEISRLGISRAKRHLEQLQIEKENLSSRLKLLSEKSATDSQNESEAKLHSRISAQYNVIMDLKNSIQKLKNEKSSKLDLSTIQAEHRKELEKMRSRLTTLENSNRKKVQQVRESYVKKIQNEVEMREKTLNEINQKIEDLTEEIKKTKEIINDGSIKEHQEWMRIRKEVSDSTHRINSNDGEASRNTGSVQMLPVEPKSFLPLLKH</sequence>
<evidence type="ECO:0000256" key="1">
    <source>
        <dbReference type="SAM" id="Coils"/>
    </source>
</evidence>
<name>A0ABR2KR57_9EUKA</name>
<feature type="compositionally biased region" description="Polar residues" evidence="2">
    <location>
        <begin position="690"/>
        <end position="705"/>
    </location>
</feature>
<evidence type="ECO:0000313" key="3">
    <source>
        <dbReference type="EMBL" id="KAK8893313.1"/>
    </source>
</evidence>
<evidence type="ECO:0000313" key="4">
    <source>
        <dbReference type="Proteomes" id="UP001470230"/>
    </source>
</evidence>
<dbReference type="PANTHER" id="PTHR23159:SF31">
    <property type="entry name" value="CENTROSOME-ASSOCIATED PROTEIN CEP250 ISOFORM X1"/>
    <property type="match status" value="1"/>
</dbReference>
<proteinExistence type="predicted"/>